<name>A0A327QUD7_9BACT</name>
<feature type="transmembrane region" description="Helical" evidence="1">
    <location>
        <begin position="214"/>
        <end position="235"/>
    </location>
</feature>
<feature type="transmembrane region" description="Helical" evidence="1">
    <location>
        <begin position="12"/>
        <end position="37"/>
    </location>
</feature>
<keyword evidence="1" id="KW-0472">Membrane</keyword>
<dbReference type="Proteomes" id="UP000249547">
    <property type="component" value="Unassembled WGS sequence"/>
</dbReference>
<dbReference type="SUPFAM" id="SSF50494">
    <property type="entry name" value="Trypsin-like serine proteases"/>
    <property type="match status" value="1"/>
</dbReference>
<dbReference type="OrthoDB" id="6286374at2"/>
<protein>
    <submittedName>
        <fullName evidence="2">Uncharacterized protein</fullName>
    </submittedName>
</protein>
<reference evidence="2 3" key="1">
    <citation type="submission" date="2018-06" db="EMBL/GenBank/DDBJ databases">
        <title>Genomic Encyclopedia of Archaeal and Bacterial Type Strains, Phase II (KMG-II): from individual species to whole genera.</title>
        <authorList>
            <person name="Goeker M."/>
        </authorList>
    </citation>
    <scope>NUCLEOTIDE SEQUENCE [LARGE SCALE GENOMIC DNA]</scope>
    <source>
        <strain evidence="2 3">DSM 23857</strain>
    </source>
</reference>
<dbReference type="AlphaFoldDB" id="A0A327QUD7"/>
<accession>A0A327QUD7</accession>
<gene>
    <name evidence="2" type="ORF">LX64_02152</name>
</gene>
<keyword evidence="1" id="KW-0812">Transmembrane</keyword>
<keyword evidence="1" id="KW-1133">Transmembrane helix</keyword>
<evidence type="ECO:0000256" key="1">
    <source>
        <dbReference type="SAM" id="Phobius"/>
    </source>
</evidence>
<comment type="caution">
    <text evidence="2">The sequence shown here is derived from an EMBL/GenBank/DDBJ whole genome shotgun (WGS) entry which is preliminary data.</text>
</comment>
<dbReference type="InterPro" id="IPR009003">
    <property type="entry name" value="Peptidase_S1_PA"/>
</dbReference>
<sequence>MFNTVAIEIVTSLVLVYLIYSLFATILGEMISTWIGLRARLLRLAVERMLNDGFYETNGHKRVQVRGIGDHLLAFLQYLVKRGKRFILFEHKDFKKSFAGRFYEYPSIKYLSRLESEQRVLFSSTKPSYITADNFADTLFNLLQSKGLGELPMEKIQYCLEKNVHELDGSTLIQLRDLFNAANNNPQVFKDGMKKWFTEVMDRTTGWYKHKMQFILFTLGMLIVIIFNVDTIQIAQKLSKDDKARDQLIAMSIAMAKDSAHRFDSIYLTGNDSVRLSQQLIDSSYKAISRDMQNANMILGIGWQLDTLQDPRSTTITKKKDAKTYHALLQFMQETDHTQKTIEQLKKAYASSDSLYHALETNIHLQKRSILNSAATGDTLSSKDTAGFYLLTPRLLSATQLKQADSMAYVAQLKQQIPVHKSIAAITGEHFAKVSRIDKVDSTGITITGTEPYSAFGKAWFVVSEIPADGKRLLGWIITALALTLGAPFWFDLLKKLVNLRNAGIKPEEKVAPPIPDPLLDLNPVDINLAAPPVINTEPIEPVDKALMLYKDSIMRMEGVLAVNKWFYEDDETGETKKGVHVLVNNERVGANVIAKYHPIIINDTIQIPVIVDVVNKPHLLGNTPENTPGVKELALTNTNRPANWGTISCVVKKFTEPNNEYLLSCYHVFNGDYTWQNDDKHKNIMDFRRNVIAVLDNAALTTNTDSAIALIKDPAVATFYKTTARTIQPRNIRDVSEDDIFTTNVVIEGFSTPMMKGRIIHTSFECPIPYLQSKGGSTFMHMFKNLIIIQHNDPQFPQVSTNGDSGSLVLDSQQVAIGIVVATDDKFTYAVKIKQAFRPFGVYLSI</sequence>
<proteinExistence type="predicted"/>
<evidence type="ECO:0000313" key="2">
    <source>
        <dbReference type="EMBL" id="RAJ07023.1"/>
    </source>
</evidence>
<keyword evidence="3" id="KW-1185">Reference proteome</keyword>
<organism evidence="2 3">
    <name type="scientific">Chitinophaga skermanii</name>
    <dbReference type="NCBI Taxonomy" id="331697"/>
    <lineage>
        <taxon>Bacteria</taxon>
        <taxon>Pseudomonadati</taxon>
        <taxon>Bacteroidota</taxon>
        <taxon>Chitinophagia</taxon>
        <taxon>Chitinophagales</taxon>
        <taxon>Chitinophagaceae</taxon>
        <taxon>Chitinophaga</taxon>
    </lineage>
</organism>
<feature type="transmembrane region" description="Helical" evidence="1">
    <location>
        <begin position="473"/>
        <end position="491"/>
    </location>
</feature>
<dbReference type="EMBL" id="QLLL01000003">
    <property type="protein sequence ID" value="RAJ07023.1"/>
    <property type="molecule type" value="Genomic_DNA"/>
</dbReference>
<dbReference type="RefSeq" id="WP_111597592.1">
    <property type="nucleotide sequence ID" value="NZ_QLLL01000003.1"/>
</dbReference>
<evidence type="ECO:0000313" key="3">
    <source>
        <dbReference type="Proteomes" id="UP000249547"/>
    </source>
</evidence>